<dbReference type="PANTHER" id="PTHR13366">
    <property type="entry name" value="MALARIA ANTIGEN-RELATED"/>
    <property type="match status" value="1"/>
</dbReference>
<accession>T1GVB5</accession>
<keyword evidence="4" id="KW-1185">Reference proteome</keyword>
<sequence length="313" mass="35462">MILIMYEQLTHALANENSIPVLTQSLKCLSLLIQATPFHRMKTGFVPLFLQHIKSLVHHKDQSVQVASLMVMEFLVLSPGITKEISNLVEIPTMGKLSKHTEKLDEDLDEEYLSGEESEILPEEVAEPTPTNNNYMPWLLEVVVENFGVCVRHPELKRTTKQVSIRIESLQVLTALCKHFQMLKDHLSIIAIVLQKELYDPQDEVRIYTAKCLDTLAHEMSNYLEIAPNDIEDCLHFWRSMLPSVITIIQDPSTSHVIKSSLCDFFSNIGVNIFEKLDHSDHMKLVELLSGVSCSEEPTVKSASVRVLAVYAP</sequence>
<dbReference type="Proteomes" id="UP000015102">
    <property type="component" value="Unassembled WGS sequence"/>
</dbReference>
<evidence type="ECO:0000259" key="2">
    <source>
        <dbReference type="Pfam" id="PF13251"/>
    </source>
</evidence>
<dbReference type="EMBL" id="CAQQ02053256">
    <property type="status" value="NOT_ANNOTATED_CDS"/>
    <property type="molecule type" value="Genomic_DNA"/>
</dbReference>
<dbReference type="Gene3D" id="1.25.10.10">
    <property type="entry name" value="Leucine-rich Repeat Variant"/>
    <property type="match status" value="1"/>
</dbReference>
<dbReference type="EnsemblMetazoa" id="MESCA007706-RA">
    <property type="protein sequence ID" value="MESCA007706-PA"/>
    <property type="gene ID" value="MESCA007706"/>
</dbReference>
<dbReference type="PANTHER" id="PTHR13366:SF0">
    <property type="entry name" value="HEAT REPEAT-CONTAINING PROTEIN 6"/>
    <property type="match status" value="1"/>
</dbReference>
<evidence type="ECO:0000313" key="4">
    <source>
        <dbReference type="Proteomes" id="UP000015102"/>
    </source>
</evidence>
<dbReference type="EMBL" id="CAQQ02053257">
    <property type="status" value="NOT_ANNOTATED_CDS"/>
    <property type="molecule type" value="Genomic_DNA"/>
</dbReference>
<dbReference type="InterPro" id="IPR011989">
    <property type="entry name" value="ARM-like"/>
</dbReference>
<reference evidence="3" key="2">
    <citation type="submission" date="2015-06" db="UniProtKB">
        <authorList>
            <consortium name="EnsemblMetazoa"/>
        </authorList>
    </citation>
    <scope>IDENTIFICATION</scope>
</reference>
<dbReference type="InterPro" id="IPR016024">
    <property type="entry name" value="ARM-type_fold"/>
</dbReference>
<protein>
    <recommendedName>
        <fullName evidence="1">HEAT repeat-containing protein 6</fullName>
    </recommendedName>
</protein>
<dbReference type="SUPFAM" id="SSF48371">
    <property type="entry name" value="ARM repeat"/>
    <property type="match status" value="1"/>
</dbReference>
<evidence type="ECO:0000256" key="1">
    <source>
        <dbReference type="ARBA" id="ARBA00015263"/>
    </source>
</evidence>
<reference evidence="4" key="1">
    <citation type="submission" date="2013-02" db="EMBL/GenBank/DDBJ databases">
        <authorList>
            <person name="Hughes D."/>
        </authorList>
    </citation>
    <scope>NUCLEOTIDE SEQUENCE</scope>
    <source>
        <strain>Durham</strain>
        <strain evidence="4">NC isolate 2 -- Noor lab</strain>
    </source>
</reference>
<proteinExistence type="predicted"/>
<dbReference type="AlphaFoldDB" id="T1GVB5"/>
<feature type="domain" description="DUF4042" evidence="2">
    <location>
        <begin position="1"/>
        <end position="85"/>
    </location>
</feature>
<dbReference type="HOGENOM" id="CLU_890196_0_0_1"/>
<dbReference type="STRING" id="36166.T1GVB5"/>
<dbReference type="Pfam" id="PF13251">
    <property type="entry name" value="DUF4042"/>
    <property type="match status" value="1"/>
</dbReference>
<evidence type="ECO:0000313" key="3">
    <source>
        <dbReference type="EnsemblMetazoa" id="MESCA007706-PA"/>
    </source>
</evidence>
<dbReference type="InterPro" id="IPR025283">
    <property type="entry name" value="DUF4042"/>
</dbReference>
<dbReference type="InterPro" id="IPR052107">
    <property type="entry name" value="HEAT6"/>
</dbReference>
<name>T1GVB5_MEGSC</name>
<organism evidence="3 4">
    <name type="scientific">Megaselia scalaris</name>
    <name type="common">Humpbacked fly</name>
    <name type="synonym">Phora scalaris</name>
    <dbReference type="NCBI Taxonomy" id="36166"/>
    <lineage>
        <taxon>Eukaryota</taxon>
        <taxon>Metazoa</taxon>
        <taxon>Ecdysozoa</taxon>
        <taxon>Arthropoda</taxon>
        <taxon>Hexapoda</taxon>
        <taxon>Insecta</taxon>
        <taxon>Pterygota</taxon>
        <taxon>Neoptera</taxon>
        <taxon>Endopterygota</taxon>
        <taxon>Diptera</taxon>
        <taxon>Brachycera</taxon>
        <taxon>Muscomorpha</taxon>
        <taxon>Platypezoidea</taxon>
        <taxon>Phoridae</taxon>
        <taxon>Megaseliini</taxon>
        <taxon>Megaselia</taxon>
    </lineage>
</organism>